<dbReference type="GO" id="GO:0005737">
    <property type="term" value="C:cytoplasm"/>
    <property type="evidence" value="ECO:0007669"/>
    <property type="project" value="TreeGrafter"/>
</dbReference>
<dbReference type="Gene3D" id="3.30.1490.20">
    <property type="entry name" value="ATP-grasp fold, A domain"/>
    <property type="match status" value="1"/>
</dbReference>
<gene>
    <name evidence="1" type="ORF">AM231_20020</name>
</gene>
<dbReference type="PANTHER" id="PTHR21621:SF0">
    <property type="entry name" value="BETA-CITRYLGLUTAMATE SYNTHASE B-RELATED"/>
    <property type="match status" value="1"/>
</dbReference>
<comment type="caution">
    <text evidence="1">The sequence shown here is derived from an EMBL/GenBank/DDBJ whole genome shotgun (WGS) entry which is preliminary data.</text>
</comment>
<dbReference type="Gene3D" id="3.30.470.20">
    <property type="entry name" value="ATP-grasp fold, B domain"/>
    <property type="match status" value="1"/>
</dbReference>
<dbReference type="PANTHER" id="PTHR21621">
    <property type="entry name" value="RIBOSOMAL PROTEIN S6 MODIFICATION PROTEIN"/>
    <property type="match status" value="1"/>
</dbReference>
<dbReference type="InterPro" id="IPR013815">
    <property type="entry name" value="ATP_grasp_subdomain_1"/>
</dbReference>
<dbReference type="GO" id="GO:0005524">
    <property type="term" value="F:ATP binding"/>
    <property type="evidence" value="ECO:0007669"/>
    <property type="project" value="InterPro"/>
</dbReference>
<dbReference type="Proteomes" id="UP000036932">
    <property type="component" value="Unassembled WGS sequence"/>
</dbReference>
<evidence type="ECO:0008006" key="3">
    <source>
        <dbReference type="Google" id="ProtNLM"/>
    </source>
</evidence>
<accession>A0A0M1NK11</accession>
<name>A0A0M1NK11_9BACL</name>
<dbReference type="EMBL" id="LIUT01000003">
    <property type="protein sequence ID" value="KOR82593.1"/>
    <property type="molecule type" value="Genomic_DNA"/>
</dbReference>
<dbReference type="OrthoDB" id="7869153at2"/>
<organism evidence="1 2">
    <name type="scientific">Paenibacillus solani</name>
    <dbReference type="NCBI Taxonomy" id="1705565"/>
    <lineage>
        <taxon>Bacteria</taxon>
        <taxon>Bacillati</taxon>
        <taxon>Bacillota</taxon>
        <taxon>Bacilli</taxon>
        <taxon>Bacillales</taxon>
        <taxon>Paenibacillaceae</taxon>
        <taxon>Paenibacillus</taxon>
    </lineage>
</organism>
<dbReference type="PATRIC" id="fig|1705565.3.peg.5971"/>
<dbReference type="RefSeq" id="WP_054404218.1">
    <property type="nucleotide sequence ID" value="NZ_LIUT01000003.1"/>
</dbReference>
<proteinExistence type="predicted"/>
<reference evidence="2" key="1">
    <citation type="submission" date="2015-08" db="EMBL/GenBank/DDBJ databases">
        <title>Genome sequencing project for genomic taxonomy and phylogenomics of Bacillus-like bacteria.</title>
        <authorList>
            <person name="Liu B."/>
            <person name="Wang J."/>
            <person name="Zhu Y."/>
            <person name="Liu G."/>
            <person name="Chen Q."/>
            <person name="Chen Z."/>
            <person name="Lan J."/>
            <person name="Che J."/>
            <person name="Ge C."/>
            <person name="Shi H."/>
            <person name="Pan Z."/>
            <person name="Liu X."/>
        </authorList>
    </citation>
    <scope>NUCLEOTIDE SEQUENCE [LARGE SCALE GENOMIC DNA]</scope>
    <source>
        <strain evidence="2">FJAT-22460</strain>
    </source>
</reference>
<dbReference type="GO" id="GO:0016879">
    <property type="term" value="F:ligase activity, forming carbon-nitrogen bonds"/>
    <property type="evidence" value="ECO:0007669"/>
    <property type="project" value="TreeGrafter"/>
</dbReference>
<keyword evidence="2" id="KW-1185">Reference proteome</keyword>
<dbReference type="Pfam" id="PF14398">
    <property type="entry name" value="ATPgrasp_YheCD"/>
    <property type="match status" value="1"/>
</dbReference>
<evidence type="ECO:0000313" key="1">
    <source>
        <dbReference type="EMBL" id="KOR82593.1"/>
    </source>
</evidence>
<dbReference type="InterPro" id="IPR026838">
    <property type="entry name" value="YheC/D"/>
</dbReference>
<protein>
    <recommendedName>
        <fullName evidence="3">YheC/YheD family protein</fullName>
    </recommendedName>
</protein>
<dbReference type="SUPFAM" id="SSF56059">
    <property type="entry name" value="Glutathione synthetase ATP-binding domain-like"/>
    <property type="match status" value="1"/>
</dbReference>
<sequence length="220" mass="24948">MAGRQLASKWLKTETLLTDPEVAPYIPATKPYGGDNLDSMLTEYGMVVIKPIVGTGGNGVIRIQKNETGYLITHKRRSVHVNTLHSLLYVLNRLRLRRRYLIQQGIHLARIQGRPLDYRVKVVKERGKWGFRAMLGRLASPGLFVTNVCKGGVLLRCRHALRLSLPHINAVEKRNEMRHLTRQCISLLESRFPGIGELGFDYGVDTEGKIWILEVNTRPS</sequence>
<dbReference type="AlphaFoldDB" id="A0A0M1NK11"/>
<evidence type="ECO:0000313" key="2">
    <source>
        <dbReference type="Proteomes" id="UP000036932"/>
    </source>
</evidence>